<evidence type="ECO:0000313" key="9">
    <source>
        <dbReference type="RefSeq" id="XP_022099679.1"/>
    </source>
</evidence>
<reference evidence="9" key="1">
    <citation type="submission" date="2025-08" db="UniProtKB">
        <authorList>
            <consortium name="RefSeq"/>
        </authorList>
    </citation>
    <scope>IDENTIFICATION</scope>
</reference>
<dbReference type="PANTHER" id="PTHR15427">
    <property type="entry name" value="EMILIN ELASTIN MICROFIBRIL INTERFACE-LOCATED PROTEIN ELASTIN MICROFIBRIL INTERFACER"/>
    <property type="match status" value="1"/>
</dbReference>
<evidence type="ECO:0000256" key="3">
    <source>
        <dbReference type="ARBA" id="ARBA00022729"/>
    </source>
</evidence>
<dbReference type="GeneID" id="110984151"/>
<evidence type="ECO:0000256" key="4">
    <source>
        <dbReference type="ARBA" id="ARBA00023119"/>
    </source>
</evidence>
<evidence type="ECO:0000256" key="1">
    <source>
        <dbReference type="ARBA" id="ARBA00004613"/>
    </source>
</evidence>
<feature type="domain" description="C1q" evidence="7">
    <location>
        <begin position="104"/>
        <end position="236"/>
    </location>
</feature>
<dbReference type="Pfam" id="PF01391">
    <property type="entry name" value="Collagen"/>
    <property type="match status" value="1"/>
</dbReference>
<dbReference type="PANTHER" id="PTHR15427:SF52">
    <property type="entry name" value="C1Q DOMAIN-CONTAINING PROTEIN"/>
    <property type="match status" value="1"/>
</dbReference>
<dbReference type="OrthoDB" id="5875591at2759"/>
<dbReference type="PRINTS" id="PR00007">
    <property type="entry name" value="COMPLEMNTC1Q"/>
</dbReference>
<accession>A0A8B7Z239</accession>
<dbReference type="InterPro" id="IPR008160">
    <property type="entry name" value="Collagen"/>
</dbReference>
<name>A0A8B7Z239_ACAPL</name>
<dbReference type="PROSITE" id="PS50871">
    <property type="entry name" value="C1Q"/>
    <property type="match status" value="1"/>
</dbReference>
<keyword evidence="8" id="KW-1185">Reference proteome</keyword>
<dbReference type="AlphaFoldDB" id="A0A8B7Z239"/>
<dbReference type="GO" id="GO:0005576">
    <property type="term" value="C:extracellular region"/>
    <property type="evidence" value="ECO:0007669"/>
    <property type="project" value="UniProtKB-SubCell"/>
</dbReference>
<dbReference type="SMART" id="SM00110">
    <property type="entry name" value="C1Q"/>
    <property type="match status" value="1"/>
</dbReference>
<comment type="subcellular location">
    <subcellularLocation>
        <location evidence="1">Secreted</location>
    </subcellularLocation>
</comment>
<feature type="signal peptide" evidence="6">
    <location>
        <begin position="1"/>
        <end position="23"/>
    </location>
</feature>
<dbReference type="InterPro" id="IPR008983">
    <property type="entry name" value="Tumour_necrosis_fac-like_dom"/>
</dbReference>
<dbReference type="InterPro" id="IPR001073">
    <property type="entry name" value="C1q_dom"/>
</dbReference>
<feature type="compositionally biased region" description="Gly residues" evidence="5">
    <location>
        <begin position="60"/>
        <end position="69"/>
    </location>
</feature>
<keyword evidence="2" id="KW-0964">Secreted</keyword>
<dbReference type="OMA" id="VYHFSYH"/>
<dbReference type="RefSeq" id="XP_022099679.1">
    <property type="nucleotide sequence ID" value="XM_022243987.1"/>
</dbReference>
<dbReference type="Pfam" id="PF00386">
    <property type="entry name" value="C1q"/>
    <property type="match status" value="1"/>
</dbReference>
<proteinExistence type="predicted"/>
<feature type="compositionally biased region" description="Gly residues" evidence="5">
    <location>
        <begin position="78"/>
        <end position="87"/>
    </location>
</feature>
<gene>
    <name evidence="9" type="primary">LOC110984151</name>
</gene>
<sequence length="236" mass="24535">MQRHFATIFSIAILLRNCGKLRAQTPAPVGPETDVPESQGCSACCQGPPAGLPGIPGLPGSPGGCGPRGPRGDAGPVGQPGLGGLPGEAGIKGQKGEAGESPDASTHRVAFTVRRTTSSDISTSDNTRLAFEEAETLLPGTSFDLATGTFACDVPGTYAFMFYVLTNSDSSFIDVHLRKNDEWIVSSYSPTDGQASGGALLGLQSGDTVYLTMRGRAWSESVQHYTSFSGFLLFAN</sequence>
<evidence type="ECO:0000256" key="5">
    <source>
        <dbReference type="SAM" id="MobiDB-lite"/>
    </source>
</evidence>
<dbReference type="SUPFAM" id="SSF49842">
    <property type="entry name" value="TNF-like"/>
    <property type="match status" value="1"/>
</dbReference>
<dbReference type="KEGG" id="aplc:110984151"/>
<organism evidence="8 9">
    <name type="scientific">Acanthaster planci</name>
    <name type="common">Crown-of-thorns starfish</name>
    <dbReference type="NCBI Taxonomy" id="133434"/>
    <lineage>
        <taxon>Eukaryota</taxon>
        <taxon>Metazoa</taxon>
        <taxon>Echinodermata</taxon>
        <taxon>Eleutherozoa</taxon>
        <taxon>Asterozoa</taxon>
        <taxon>Asteroidea</taxon>
        <taxon>Valvatacea</taxon>
        <taxon>Valvatida</taxon>
        <taxon>Acanthasteridae</taxon>
        <taxon>Acanthaster</taxon>
    </lineage>
</organism>
<dbReference type="Proteomes" id="UP000694845">
    <property type="component" value="Unplaced"/>
</dbReference>
<keyword evidence="4" id="KW-0176">Collagen</keyword>
<dbReference type="InterPro" id="IPR050392">
    <property type="entry name" value="Collagen/C1q_domain"/>
</dbReference>
<dbReference type="Gene3D" id="2.60.120.40">
    <property type="match status" value="1"/>
</dbReference>
<evidence type="ECO:0000313" key="8">
    <source>
        <dbReference type="Proteomes" id="UP000694845"/>
    </source>
</evidence>
<feature type="region of interest" description="Disordered" evidence="5">
    <location>
        <begin position="54"/>
        <end position="108"/>
    </location>
</feature>
<protein>
    <submittedName>
        <fullName evidence="9">Complement C1q tumor necrosis factor-related protein 3-like</fullName>
    </submittedName>
</protein>
<evidence type="ECO:0000256" key="6">
    <source>
        <dbReference type="SAM" id="SignalP"/>
    </source>
</evidence>
<evidence type="ECO:0000256" key="2">
    <source>
        <dbReference type="ARBA" id="ARBA00022525"/>
    </source>
</evidence>
<evidence type="ECO:0000259" key="7">
    <source>
        <dbReference type="PROSITE" id="PS50871"/>
    </source>
</evidence>
<keyword evidence="3 6" id="KW-0732">Signal</keyword>
<feature type="chain" id="PRO_5034680593" evidence="6">
    <location>
        <begin position="24"/>
        <end position="236"/>
    </location>
</feature>